<dbReference type="EMBL" id="JAEPIV010000039">
    <property type="protein sequence ID" value="MBK4723072.1"/>
    <property type="molecule type" value="Genomic_DNA"/>
</dbReference>
<dbReference type="Gene3D" id="3.40.1190.20">
    <property type="match status" value="1"/>
</dbReference>
<organism evidence="1 2">
    <name type="scientific">Azospirillum aestuarii</name>
    <dbReference type="NCBI Taxonomy" id="2802052"/>
    <lineage>
        <taxon>Bacteria</taxon>
        <taxon>Pseudomonadati</taxon>
        <taxon>Pseudomonadota</taxon>
        <taxon>Alphaproteobacteria</taxon>
        <taxon>Rhodospirillales</taxon>
        <taxon>Azospirillaceae</taxon>
        <taxon>Azospirillum</taxon>
    </lineage>
</organism>
<protein>
    <submittedName>
        <fullName evidence="1">Nucleoside 2-deoxyribosyltransferase</fullName>
    </submittedName>
</protein>
<dbReference type="InterPro" id="IPR029056">
    <property type="entry name" value="Ribokinase-like"/>
</dbReference>
<comment type="caution">
    <text evidence="1">The sequence shown here is derived from an EMBL/GenBank/DDBJ whole genome shotgun (WGS) entry which is preliminary data.</text>
</comment>
<dbReference type="Proteomes" id="UP000654452">
    <property type="component" value="Unassembled WGS sequence"/>
</dbReference>
<evidence type="ECO:0000313" key="2">
    <source>
        <dbReference type="Proteomes" id="UP000654452"/>
    </source>
</evidence>
<reference evidence="1 2" key="1">
    <citation type="submission" date="2021-01" db="EMBL/GenBank/DDBJ databases">
        <title>Azospirillum sp. YIM DDC1 draft genome.</title>
        <authorList>
            <person name="Wang Y.-X."/>
        </authorList>
    </citation>
    <scope>NUCLEOTIDE SEQUENCE [LARGE SCALE GENOMIC DNA]</scope>
    <source>
        <strain evidence="1 2">YIM DDC1</strain>
    </source>
</reference>
<keyword evidence="2" id="KW-1185">Reference proteome</keyword>
<accession>A0ABS1I7N5</accession>
<proteinExistence type="predicted"/>
<dbReference type="Gene3D" id="3.40.50.450">
    <property type="match status" value="1"/>
</dbReference>
<evidence type="ECO:0000313" key="1">
    <source>
        <dbReference type="EMBL" id="MBK4723072.1"/>
    </source>
</evidence>
<dbReference type="Pfam" id="PF05014">
    <property type="entry name" value="Nuc_deoxyrib_tr"/>
    <property type="match status" value="1"/>
</dbReference>
<dbReference type="InterPro" id="IPR007710">
    <property type="entry name" value="Nucleoside_deoxyribTrfase"/>
</dbReference>
<gene>
    <name evidence="1" type="ORF">JJL56_29905</name>
</gene>
<sequence>MASASPGTILHTYVAPGFQRVAEAAMGACGVQINAHNASSQISFSYTYPLARPEIDWDDHTNAAIKVSGGTVLRFGMIEGEAVVDAARVVYDPQSSGQCFQENGSKSECLATVMNDVELADMSGTTDVAAGASWLLASGRPNDVLIVKRGPLGAEVYRSGVADPEIVPAYRSAKIFKIGSGDVFSAMFALHWGERGLPPVEAADLASRAVATYVQSASLPVPDTLGPESHGPPLPTGIRPGTIYLAAPFFTLGQRWLVEEARKALLALGASVFSPVHDVGFGPPETVAPADIAGLNACGAVLAVLDGGDPGTIYEIGHARSRGIPVVVLAESVMERDLTMPIGMGCEIAPDLTAAAYMAVWAAMR</sequence>
<dbReference type="SUPFAM" id="SSF52309">
    <property type="entry name" value="N-(deoxy)ribosyltransferase-like"/>
    <property type="match status" value="1"/>
</dbReference>
<dbReference type="RefSeq" id="WP_200487501.1">
    <property type="nucleotide sequence ID" value="NZ_JAEPIV010000039.1"/>
</dbReference>
<dbReference type="SUPFAM" id="SSF53613">
    <property type="entry name" value="Ribokinase-like"/>
    <property type="match status" value="1"/>
</dbReference>
<name>A0ABS1I7N5_9PROT</name>